<dbReference type="OrthoDB" id="5740155at2"/>
<feature type="domain" description="DUF2489" evidence="2">
    <location>
        <begin position="15"/>
        <end position="141"/>
    </location>
</feature>
<evidence type="ECO:0000259" key="2">
    <source>
        <dbReference type="Pfam" id="PF10675"/>
    </source>
</evidence>
<reference evidence="4" key="1">
    <citation type="submission" date="2016-10" db="EMBL/GenBank/DDBJ databases">
        <authorList>
            <person name="Varghese N."/>
            <person name="Submissions S."/>
        </authorList>
    </citation>
    <scope>NUCLEOTIDE SEQUENCE [LARGE SCALE GENOMIC DNA]</scope>
    <source>
        <strain evidence="4">CECT 8338</strain>
    </source>
</reference>
<dbReference type="RefSeq" id="WP_092384411.1">
    <property type="nucleotide sequence ID" value="NZ_LT629787.1"/>
</dbReference>
<feature type="compositionally biased region" description="Basic and acidic residues" evidence="1">
    <location>
        <begin position="123"/>
        <end position="133"/>
    </location>
</feature>
<dbReference type="InterPro" id="IPR019617">
    <property type="entry name" value="DUF2489"/>
</dbReference>
<gene>
    <name evidence="3" type="ORF">SAMN05216210_0829</name>
</gene>
<sequence>MPITLLLTLLALLIIAGLGWYALRLWRQVWQRQAAVRDNEDERNQRLAEDIEFLTNSLVTRQVPVIEGSIRIKVLLDNYSGALNSQHDCEIFTLIYDATAHIPTHQAWKALSPSERKLHEKHMQQLEEEHGERVTAAAGQLSRGLSNP</sequence>
<evidence type="ECO:0000256" key="1">
    <source>
        <dbReference type="SAM" id="MobiDB-lite"/>
    </source>
</evidence>
<organism evidence="3 4">
    <name type="scientific">Halopseudomonas salegens</name>
    <dbReference type="NCBI Taxonomy" id="1434072"/>
    <lineage>
        <taxon>Bacteria</taxon>
        <taxon>Pseudomonadati</taxon>
        <taxon>Pseudomonadota</taxon>
        <taxon>Gammaproteobacteria</taxon>
        <taxon>Pseudomonadales</taxon>
        <taxon>Pseudomonadaceae</taxon>
        <taxon>Halopseudomonas</taxon>
    </lineage>
</organism>
<proteinExistence type="predicted"/>
<dbReference type="Proteomes" id="UP000243924">
    <property type="component" value="Chromosome I"/>
</dbReference>
<feature type="region of interest" description="Disordered" evidence="1">
    <location>
        <begin position="123"/>
        <end position="148"/>
    </location>
</feature>
<protein>
    <recommendedName>
        <fullName evidence="2">DUF2489 domain-containing protein</fullName>
    </recommendedName>
</protein>
<accession>A0A1H2EL62</accession>
<dbReference type="AlphaFoldDB" id="A0A1H2EL62"/>
<dbReference type="EMBL" id="LT629787">
    <property type="protein sequence ID" value="SDT95845.1"/>
    <property type="molecule type" value="Genomic_DNA"/>
</dbReference>
<dbReference type="STRING" id="1434072.SAMN05216210_0829"/>
<evidence type="ECO:0000313" key="4">
    <source>
        <dbReference type="Proteomes" id="UP000243924"/>
    </source>
</evidence>
<name>A0A1H2EL62_9GAMM</name>
<evidence type="ECO:0000313" key="3">
    <source>
        <dbReference type="EMBL" id="SDT95845.1"/>
    </source>
</evidence>
<dbReference type="Pfam" id="PF10675">
    <property type="entry name" value="DUF2489"/>
    <property type="match status" value="1"/>
</dbReference>
<keyword evidence="4" id="KW-1185">Reference proteome</keyword>